<evidence type="ECO:0000313" key="2">
    <source>
        <dbReference type="Proteomes" id="UP000182227"/>
    </source>
</evidence>
<dbReference type="PANTHER" id="PTHR36849">
    <property type="entry name" value="CYTOPLASMIC PROTEIN-RELATED"/>
    <property type="match status" value="1"/>
</dbReference>
<accession>A0A0U1CXM0</accession>
<protein>
    <recommendedName>
        <fullName evidence="3">MarR family transcriptional regulator</fullName>
    </recommendedName>
</protein>
<dbReference type="AlphaFoldDB" id="A0A0U1CXM0"/>
<evidence type="ECO:0000313" key="1">
    <source>
        <dbReference type="EMBL" id="CQD04057.1"/>
    </source>
</evidence>
<proteinExistence type="predicted"/>
<sequence length="144" mass="15968">MAEKHRVRLARVYTEPESGEGQRVLADRLWPRGLKKTDPRVGQWLPAVAPSTELRHWYDHKPERYDEFAARYTHELQSGDEAAALDELRSLVSAGPVTLVTATRDVELSHLTVLAKLLAEAAHRPGSGRKVNLPSLATVGSALK</sequence>
<dbReference type="EMBL" id="CTEF01000001">
    <property type="protein sequence ID" value="CQD04057.1"/>
    <property type="molecule type" value="Genomic_DNA"/>
</dbReference>
<dbReference type="Proteomes" id="UP000182227">
    <property type="component" value="Unassembled WGS sequence"/>
</dbReference>
<evidence type="ECO:0008006" key="3">
    <source>
        <dbReference type="Google" id="ProtNLM"/>
    </source>
</evidence>
<dbReference type="Pfam" id="PF22752">
    <property type="entry name" value="DUF488-N3i"/>
    <property type="match status" value="1"/>
</dbReference>
<name>A0A0U1CXM0_9MYCO</name>
<dbReference type="InterPro" id="IPR052552">
    <property type="entry name" value="YeaO-like"/>
</dbReference>
<reference evidence="1 2" key="1">
    <citation type="submission" date="2015-03" db="EMBL/GenBank/DDBJ databases">
        <authorList>
            <person name="Murphy D."/>
        </authorList>
    </citation>
    <scope>NUCLEOTIDE SEQUENCE [LARGE SCALE GENOMIC DNA]</scope>
    <source>
        <strain evidence="1 2">D16</strain>
    </source>
</reference>
<organism evidence="1 2">
    <name type="scientific">Mycolicibacterium conceptionense</name>
    <dbReference type="NCBI Taxonomy" id="451644"/>
    <lineage>
        <taxon>Bacteria</taxon>
        <taxon>Bacillati</taxon>
        <taxon>Actinomycetota</taxon>
        <taxon>Actinomycetes</taxon>
        <taxon>Mycobacteriales</taxon>
        <taxon>Mycobacteriaceae</taxon>
        <taxon>Mycolicibacterium</taxon>
    </lineage>
</organism>
<gene>
    <name evidence="1" type="ORF">BN970_00629</name>
</gene>
<dbReference type="PANTHER" id="PTHR36849:SF1">
    <property type="entry name" value="CYTOPLASMIC PROTEIN"/>
    <property type="match status" value="1"/>
</dbReference>